<keyword evidence="1" id="KW-0812">Transmembrane</keyword>
<keyword evidence="4" id="KW-1185">Reference proteome</keyword>
<sequence length="212" mass="23463">MKDLVGKFLSEDDKTTIEKKVRETEKRTAGEIVVMVVSSSHHYPLANILGGMLFGVVAGVSAALVTGLDTMWHFLGFFVLAFVLSNEVIKKSFFLKRLFVTGSDMGEEVEEAAIGSFYKKGIYNTRNHTGILIYISLFEHRVWVLGDKGVNAKVDKSVWQEITAMITAGIKEKRQVSVICQAVERCGGILEKYFPAEPDDSNELGDSVIIGH</sequence>
<evidence type="ECO:0000313" key="4">
    <source>
        <dbReference type="Proteomes" id="UP000246278"/>
    </source>
</evidence>
<dbReference type="Gene3D" id="3.10.310.50">
    <property type="match status" value="1"/>
</dbReference>
<evidence type="ECO:0000259" key="2">
    <source>
        <dbReference type="Pfam" id="PF04536"/>
    </source>
</evidence>
<evidence type="ECO:0000313" key="3">
    <source>
        <dbReference type="EMBL" id="PWW82628.1"/>
    </source>
</evidence>
<dbReference type="OrthoDB" id="9786161at2"/>
<comment type="caution">
    <text evidence="3">The sequence shown here is derived from an EMBL/GenBank/DDBJ whole genome shotgun (WGS) entry which is preliminary data.</text>
</comment>
<dbReference type="RefSeq" id="WP_110022344.1">
    <property type="nucleotide sequence ID" value="NZ_PDNZ01000002.1"/>
</dbReference>
<accession>A0A317T7X3</accession>
<dbReference type="Pfam" id="PF04536">
    <property type="entry name" value="TPM_phosphatase"/>
    <property type="match status" value="1"/>
</dbReference>
<dbReference type="PANTHER" id="PTHR30373:SF8">
    <property type="entry name" value="BLL7265 PROTEIN"/>
    <property type="match status" value="1"/>
</dbReference>
<dbReference type="PANTHER" id="PTHR30373">
    <property type="entry name" value="UPF0603 PROTEIN YGCG"/>
    <property type="match status" value="1"/>
</dbReference>
<feature type="transmembrane region" description="Helical" evidence="1">
    <location>
        <begin position="71"/>
        <end position="89"/>
    </location>
</feature>
<reference evidence="4" key="1">
    <citation type="submission" date="2017-10" db="EMBL/GenBank/DDBJ databases">
        <authorList>
            <person name="Gaisin V.A."/>
            <person name="Rysina M.S."/>
            <person name="Grouzdev D.S."/>
        </authorList>
    </citation>
    <scope>NUCLEOTIDE SEQUENCE [LARGE SCALE GENOMIC DNA]</scope>
    <source>
        <strain evidence="4">V1</strain>
    </source>
</reference>
<dbReference type="EMBL" id="PDNZ01000002">
    <property type="protein sequence ID" value="PWW82628.1"/>
    <property type="molecule type" value="Genomic_DNA"/>
</dbReference>
<organism evidence="3 4">
    <name type="scientific">Prosthecochloris marina</name>
    <dbReference type="NCBI Taxonomy" id="2017681"/>
    <lineage>
        <taxon>Bacteria</taxon>
        <taxon>Pseudomonadati</taxon>
        <taxon>Chlorobiota</taxon>
        <taxon>Chlorobiia</taxon>
        <taxon>Chlorobiales</taxon>
        <taxon>Chlorobiaceae</taxon>
        <taxon>Prosthecochloris</taxon>
    </lineage>
</organism>
<dbReference type="InterPro" id="IPR007621">
    <property type="entry name" value="TPM_dom"/>
</dbReference>
<proteinExistence type="predicted"/>
<gene>
    <name evidence="3" type="ORF">CR164_02425</name>
</gene>
<protein>
    <recommendedName>
        <fullName evidence="2">TPM domain-containing protein</fullName>
    </recommendedName>
</protein>
<evidence type="ECO:0000256" key="1">
    <source>
        <dbReference type="SAM" id="Phobius"/>
    </source>
</evidence>
<name>A0A317T7X3_9CHLB</name>
<keyword evidence="1" id="KW-1133">Transmembrane helix</keyword>
<dbReference type="AlphaFoldDB" id="A0A317T7X3"/>
<feature type="transmembrane region" description="Helical" evidence="1">
    <location>
        <begin position="45"/>
        <end position="65"/>
    </location>
</feature>
<keyword evidence="1" id="KW-0472">Membrane</keyword>
<feature type="domain" description="TPM" evidence="2">
    <location>
        <begin position="100"/>
        <end position="173"/>
    </location>
</feature>
<dbReference type="Proteomes" id="UP000246278">
    <property type="component" value="Unassembled WGS sequence"/>
</dbReference>